<keyword evidence="3" id="KW-1185">Reference proteome</keyword>
<dbReference type="AlphaFoldDB" id="A0AAV8UZW0"/>
<organism evidence="2 3">
    <name type="scientific">Rhodosorus marinus</name>
    <dbReference type="NCBI Taxonomy" id="101924"/>
    <lineage>
        <taxon>Eukaryota</taxon>
        <taxon>Rhodophyta</taxon>
        <taxon>Stylonematophyceae</taxon>
        <taxon>Stylonematales</taxon>
        <taxon>Stylonemataceae</taxon>
        <taxon>Rhodosorus</taxon>
    </lineage>
</organism>
<dbReference type="Pfam" id="PF16740">
    <property type="entry name" value="SKA2"/>
    <property type="match status" value="1"/>
</dbReference>
<name>A0AAV8UZW0_9RHOD</name>
<protein>
    <recommendedName>
        <fullName evidence="1">Ska2 N-terminal domain-containing protein</fullName>
    </recommendedName>
</protein>
<dbReference type="InterPro" id="IPR042091">
    <property type="entry name" value="Ska2_N"/>
</dbReference>
<accession>A0AAV8UZW0</accession>
<evidence type="ECO:0000313" key="2">
    <source>
        <dbReference type="EMBL" id="KAJ8908178.1"/>
    </source>
</evidence>
<evidence type="ECO:0000313" key="3">
    <source>
        <dbReference type="Proteomes" id="UP001157974"/>
    </source>
</evidence>
<dbReference type="Gene3D" id="6.10.250.1380">
    <property type="match status" value="1"/>
</dbReference>
<feature type="domain" description="Ska2 N-terminal" evidence="1">
    <location>
        <begin position="12"/>
        <end position="106"/>
    </location>
</feature>
<gene>
    <name evidence="2" type="ORF">NDN08_008272</name>
</gene>
<proteinExistence type="predicted"/>
<dbReference type="EMBL" id="JAMWBK010000002">
    <property type="protein sequence ID" value="KAJ8908178.1"/>
    <property type="molecule type" value="Genomic_DNA"/>
</dbReference>
<comment type="caution">
    <text evidence="2">The sequence shown here is derived from an EMBL/GenBank/DDBJ whole genome shotgun (WGS) entry which is preliminary data.</text>
</comment>
<evidence type="ECO:0000259" key="1">
    <source>
        <dbReference type="Pfam" id="PF16740"/>
    </source>
</evidence>
<sequence>MSSSLSSGVDDSLRNLQMEMLRSQANLDFVGEKLSSTFTKTYEGADPVRIVARLREAYAEAKRLRDEFDDINDSKNRMVHKLLSLLRENDKLADELQAMLGANGNKDVFEARQRVEMCAVKWTDAYQNLTCSPMKLQAEGDKLDSLTETWKENVPDN</sequence>
<dbReference type="Proteomes" id="UP001157974">
    <property type="component" value="Unassembled WGS sequence"/>
</dbReference>
<reference evidence="2 3" key="1">
    <citation type="journal article" date="2023" name="Nat. Commun.">
        <title>Origin of minicircular mitochondrial genomes in red algae.</title>
        <authorList>
            <person name="Lee Y."/>
            <person name="Cho C.H."/>
            <person name="Lee Y.M."/>
            <person name="Park S.I."/>
            <person name="Yang J.H."/>
            <person name="West J.A."/>
            <person name="Bhattacharya D."/>
            <person name="Yoon H.S."/>
        </authorList>
    </citation>
    <scope>NUCLEOTIDE SEQUENCE [LARGE SCALE GENOMIC DNA]</scope>
    <source>
        <strain evidence="2 3">CCMP1338</strain>
        <tissue evidence="2">Whole cell</tissue>
    </source>
</reference>